<gene>
    <name evidence="10" type="primary">LOC118414398</name>
</gene>
<dbReference type="InterPro" id="IPR051721">
    <property type="entry name" value="Biopterin_syn/organic_redct"/>
</dbReference>
<dbReference type="FunFam" id="3.40.50.720:FF:000259">
    <property type="entry name" value="Sepiapterin reductase"/>
    <property type="match status" value="1"/>
</dbReference>
<dbReference type="EC" id="1.1.1.153" evidence="4"/>
<evidence type="ECO:0000256" key="3">
    <source>
        <dbReference type="ARBA" id="ARBA00011738"/>
    </source>
</evidence>
<keyword evidence="9" id="KW-1185">Reference proteome</keyword>
<dbReference type="InterPro" id="IPR036291">
    <property type="entry name" value="NAD(P)-bd_dom_sf"/>
</dbReference>
<dbReference type="GO" id="GO:0005737">
    <property type="term" value="C:cytoplasm"/>
    <property type="evidence" value="ECO:0007669"/>
    <property type="project" value="UniProtKB-SubCell"/>
</dbReference>
<evidence type="ECO:0000256" key="2">
    <source>
        <dbReference type="ARBA" id="ARBA00010483"/>
    </source>
</evidence>
<dbReference type="InterPro" id="IPR002347">
    <property type="entry name" value="SDR_fam"/>
</dbReference>
<dbReference type="AlphaFoldDB" id="A0A9J7L2T4"/>
<organism evidence="9 10">
    <name type="scientific">Branchiostoma floridae</name>
    <name type="common">Florida lancelet</name>
    <name type="synonym">Amphioxus</name>
    <dbReference type="NCBI Taxonomy" id="7739"/>
    <lineage>
        <taxon>Eukaryota</taxon>
        <taxon>Metazoa</taxon>
        <taxon>Chordata</taxon>
        <taxon>Cephalochordata</taxon>
        <taxon>Leptocardii</taxon>
        <taxon>Amphioxiformes</taxon>
        <taxon>Branchiostomatidae</taxon>
        <taxon>Branchiostoma</taxon>
    </lineage>
</organism>
<dbReference type="Pfam" id="PF00106">
    <property type="entry name" value="adh_short"/>
    <property type="match status" value="1"/>
</dbReference>
<accession>A0A9J7L2T4</accession>
<dbReference type="PRINTS" id="PR00081">
    <property type="entry name" value="GDHRDH"/>
</dbReference>
<evidence type="ECO:0000313" key="9">
    <source>
        <dbReference type="Proteomes" id="UP000001554"/>
    </source>
</evidence>
<dbReference type="InterPro" id="IPR006393">
    <property type="entry name" value="Sepiapterin_red"/>
</dbReference>
<proteinExistence type="inferred from homology"/>
<comment type="similarity">
    <text evidence="2">Belongs to the sepiapterin reductase family.</text>
</comment>
<evidence type="ECO:0000256" key="4">
    <source>
        <dbReference type="ARBA" id="ARBA00013075"/>
    </source>
</evidence>
<evidence type="ECO:0000256" key="5">
    <source>
        <dbReference type="ARBA" id="ARBA00019170"/>
    </source>
</evidence>
<dbReference type="Proteomes" id="UP000001554">
    <property type="component" value="Chromosome 4"/>
</dbReference>
<dbReference type="PANTHER" id="PTHR44085:SF2">
    <property type="entry name" value="SEPIAPTERIN REDUCTASE"/>
    <property type="match status" value="1"/>
</dbReference>
<evidence type="ECO:0000256" key="7">
    <source>
        <dbReference type="ARBA" id="ARBA00022857"/>
    </source>
</evidence>
<keyword evidence="8" id="KW-0560">Oxidoreductase</keyword>
<dbReference type="Gene3D" id="3.40.50.720">
    <property type="entry name" value="NAD(P)-binding Rossmann-like Domain"/>
    <property type="match status" value="1"/>
</dbReference>
<name>A0A9J7L2T4_BRAFL</name>
<keyword evidence="7" id="KW-0521">NADP</keyword>
<dbReference type="NCBIfam" id="TIGR01500">
    <property type="entry name" value="sepiapter_red"/>
    <property type="match status" value="1"/>
</dbReference>
<comment type="subunit">
    <text evidence="3">Homodimer.</text>
</comment>
<evidence type="ECO:0000256" key="6">
    <source>
        <dbReference type="ARBA" id="ARBA00022490"/>
    </source>
</evidence>
<sequence>MDVPTLSAVKMAEGGEGWTHPFSKRKSLCVVTGGSRGFGRSVAVALAEEVARGSHIVVLGRNSESLRDTEKLSKAMSPHIQITTLFGDLSKCSVTGSIFACLRFQVDPTDYDHALLVNNAGSVGNVSRRTWEHGDPQELDSYFNLNVASAVSLTAKFLEFVRPGNLTCTIVNVTCDEAHRPMKCHSLYCAGKAAREMMFRVMAQEEPHLRILSYNPGPLETELKTTVMVEAADAEVREEIRRLRDDNQLIDPDVSARKLVQLLKEDLFKSGEIVNFHES</sequence>
<dbReference type="GO" id="GO:0006729">
    <property type="term" value="P:tetrahydrobiopterin biosynthetic process"/>
    <property type="evidence" value="ECO:0000318"/>
    <property type="project" value="GO_Central"/>
</dbReference>
<dbReference type="PANTHER" id="PTHR44085">
    <property type="entry name" value="SEPIAPTERIN REDUCTASE"/>
    <property type="match status" value="1"/>
</dbReference>
<reference evidence="10" key="2">
    <citation type="submission" date="2025-08" db="UniProtKB">
        <authorList>
            <consortium name="RefSeq"/>
        </authorList>
    </citation>
    <scope>IDENTIFICATION</scope>
    <source>
        <strain evidence="10">S238N-H82</strain>
        <tissue evidence="10">Testes</tissue>
    </source>
</reference>
<keyword evidence="6" id="KW-0963">Cytoplasm</keyword>
<dbReference type="OMA" id="IVNFHES"/>
<dbReference type="OrthoDB" id="153074at2759"/>
<evidence type="ECO:0000256" key="1">
    <source>
        <dbReference type="ARBA" id="ARBA00004496"/>
    </source>
</evidence>
<dbReference type="RefSeq" id="XP_035674318.1">
    <property type="nucleotide sequence ID" value="XM_035818425.1"/>
</dbReference>
<protein>
    <recommendedName>
        <fullName evidence="5">Sepiapterin reductase</fullName>
        <ecNumber evidence="4">1.1.1.153</ecNumber>
    </recommendedName>
</protein>
<dbReference type="SUPFAM" id="SSF51735">
    <property type="entry name" value="NAD(P)-binding Rossmann-fold domains"/>
    <property type="match status" value="1"/>
</dbReference>
<evidence type="ECO:0000256" key="8">
    <source>
        <dbReference type="ARBA" id="ARBA00023002"/>
    </source>
</evidence>
<comment type="subcellular location">
    <subcellularLocation>
        <location evidence="1">Cytoplasm</location>
    </subcellularLocation>
</comment>
<evidence type="ECO:0000313" key="10">
    <source>
        <dbReference type="RefSeq" id="XP_035674318.1"/>
    </source>
</evidence>
<dbReference type="KEGG" id="bfo:118414398"/>
<dbReference type="GeneID" id="118414398"/>
<reference evidence="9" key="1">
    <citation type="journal article" date="2020" name="Nat. Ecol. Evol.">
        <title>Deeply conserved synteny resolves early events in vertebrate evolution.</title>
        <authorList>
            <person name="Simakov O."/>
            <person name="Marletaz F."/>
            <person name="Yue J.X."/>
            <person name="O'Connell B."/>
            <person name="Jenkins J."/>
            <person name="Brandt A."/>
            <person name="Calef R."/>
            <person name="Tung C.H."/>
            <person name="Huang T.K."/>
            <person name="Schmutz J."/>
            <person name="Satoh N."/>
            <person name="Yu J.K."/>
            <person name="Putnam N.H."/>
            <person name="Green R.E."/>
            <person name="Rokhsar D.S."/>
        </authorList>
    </citation>
    <scope>NUCLEOTIDE SEQUENCE [LARGE SCALE GENOMIC DNA]</scope>
    <source>
        <strain evidence="9">S238N-H82</strain>
    </source>
</reference>
<dbReference type="GO" id="GO:0004757">
    <property type="term" value="F:sepiapterin reductase (NADP+) activity"/>
    <property type="evidence" value="ECO:0000318"/>
    <property type="project" value="GO_Central"/>
</dbReference>